<gene>
    <name evidence="2" type="ORF">QT711_11700</name>
</gene>
<evidence type="ECO:0000256" key="1">
    <source>
        <dbReference type="SAM" id="Phobius"/>
    </source>
</evidence>
<keyword evidence="1" id="KW-0472">Membrane</keyword>
<feature type="transmembrane region" description="Helical" evidence="1">
    <location>
        <begin position="122"/>
        <end position="146"/>
    </location>
</feature>
<keyword evidence="1" id="KW-0812">Transmembrane</keyword>
<name>A0ABU4GA72_9BACL</name>
<evidence type="ECO:0000313" key="2">
    <source>
        <dbReference type="EMBL" id="MDW0113853.1"/>
    </source>
</evidence>
<evidence type="ECO:0000313" key="3">
    <source>
        <dbReference type="Proteomes" id="UP001282284"/>
    </source>
</evidence>
<keyword evidence="1" id="KW-1133">Transmembrane helix</keyword>
<feature type="transmembrane region" description="Helical" evidence="1">
    <location>
        <begin position="40"/>
        <end position="60"/>
    </location>
</feature>
<dbReference type="Proteomes" id="UP001282284">
    <property type="component" value="Unassembled WGS sequence"/>
</dbReference>
<proteinExistence type="predicted"/>
<feature type="transmembrane region" description="Helical" evidence="1">
    <location>
        <begin position="7"/>
        <end position="28"/>
    </location>
</feature>
<reference evidence="2 3" key="1">
    <citation type="submission" date="2023-06" db="EMBL/GenBank/DDBJ databases">
        <title>Sporosarcina sp. nov., isolated from Korean traditional fermented seafood 'Jeotgal'.</title>
        <authorList>
            <person name="Yang A.I."/>
            <person name="Shin N.-R."/>
        </authorList>
    </citation>
    <scope>NUCLEOTIDE SEQUENCE [LARGE SCALE GENOMIC DNA]</scope>
    <source>
        <strain evidence="2 3">KCTC13119</strain>
    </source>
</reference>
<feature type="transmembrane region" description="Helical" evidence="1">
    <location>
        <begin position="81"/>
        <end position="102"/>
    </location>
</feature>
<organism evidence="2 3">
    <name type="scientific">Sporosarcina saromensis</name>
    <dbReference type="NCBI Taxonomy" id="359365"/>
    <lineage>
        <taxon>Bacteria</taxon>
        <taxon>Bacillati</taxon>
        <taxon>Bacillota</taxon>
        <taxon>Bacilli</taxon>
        <taxon>Bacillales</taxon>
        <taxon>Caryophanaceae</taxon>
        <taxon>Sporosarcina</taxon>
    </lineage>
</organism>
<keyword evidence="3" id="KW-1185">Reference proteome</keyword>
<sequence>MKLSTKTISWFSALSFIVGIGVYLYFPFFGYKGFEKALEGVLLLSSISLGFYGACLSVLASIFNTKIVREIMKDSNYKKEFVVISSMALLTGFITVIITIIYQVLLENGSPSYEFMNILNSIWFVSFLLFISHSILFVLISFIIFFKNTEDEDEEDTVASGAIKNENF</sequence>
<comment type="caution">
    <text evidence="2">The sequence shown here is derived from an EMBL/GenBank/DDBJ whole genome shotgun (WGS) entry which is preliminary data.</text>
</comment>
<protein>
    <submittedName>
        <fullName evidence="2">Uncharacterized protein</fullName>
    </submittedName>
</protein>
<dbReference type="RefSeq" id="WP_317944462.1">
    <property type="nucleotide sequence ID" value="NZ_JAUBDI010000010.1"/>
</dbReference>
<dbReference type="EMBL" id="JAUBDI010000010">
    <property type="protein sequence ID" value="MDW0113853.1"/>
    <property type="molecule type" value="Genomic_DNA"/>
</dbReference>
<accession>A0ABU4GA72</accession>